<keyword evidence="2" id="KW-0863">Zinc-finger</keyword>
<evidence type="ECO:0000256" key="1">
    <source>
        <dbReference type="ARBA" id="ARBA00022723"/>
    </source>
</evidence>
<dbReference type="PROSITE" id="PS50020">
    <property type="entry name" value="WW_DOMAIN_2"/>
    <property type="match status" value="1"/>
</dbReference>
<evidence type="ECO:0000313" key="6">
    <source>
        <dbReference type="EMBL" id="KAL3770325.1"/>
    </source>
</evidence>
<dbReference type="Gene3D" id="2.20.70.10">
    <property type="match status" value="1"/>
</dbReference>
<dbReference type="Gene3D" id="3.30.160.60">
    <property type="entry name" value="Classic Zinc Finger"/>
    <property type="match status" value="1"/>
</dbReference>
<dbReference type="SMART" id="SM00456">
    <property type="entry name" value="WW"/>
    <property type="match status" value="1"/>
</dbReference>
<gene>
    <name evidence="6" type="ORF">ACHAW5_003453</name>
</gene>
<proteinExistence type="predicted"/>
<dbReference type="InterPro" id="IPR036020">
    <property type="entry name" value="WW_dom_sf"/>
</dbReference>
<evidence type="ECO:0000256" key="4">
    <source>
        <dbReference type="SAM" id="MobiDB-lite"/>
    </source>
</evidence>
<name>A0ABD3NCA9_9STRA</name>
<protein>
    <recommendedName>
        <fullName evidence="5">WW domain-containing protein</fullName>
    </recommendedName>
</protein>
<dbReference type="InterPro" id="IPR013085">
    <property type="entry name" value="U1-CZ_Znf_C2H2"/>
</dbReference>
<keyword evidence="7" id="KW-1185">Reference proteome</keyword>
<evidence type="ECO:0000313" key="7">
    <source>
        <dbReference type="Proteomes" id="UP001530315"/>
    </source>
</evidence>
<dbReference type="PANTHER" id="PTHR31148:SF1">
    <property type="entry name" value="U1 SMALL NUCLEAR RIBONUCLEOPROTEIN C"/>
    <property type="match status" value="1"/>
</dbReference>
<dbReference type="Proteomes" id="UP001530315">
    <property type="component" value="Unassembled WGS sequence"/>
</dbReference>
<dbReference type="SUPFAM" id="SSF57667">
    <property type="entry name" value="beta-beta-alpha zinc fingers"/>
    <property type="match status" value="1"/>
</dbReference>
<sequence length="209" mass="22965">MPRFFDDYSNTYLTHDSAAGRKQQRRGWKFRENFKLHYQAHLDDWRAGPMGLASAQQAYLRTRRNPLGQISPEDMTVPPLPEGWEEELDEATGVHYYVHDESGKRSWVRPNFRPPGPGGPMMGGPPPSNFRGPPPPLQQPPPQFAGLPPPQFAQPPPPMAGLHLPQPGAPPPFGIPFGAPPPPHLGAPPGMPPMNFPPPPPSAFPKPPS</sequence>
<feature type="compositionally biased region" description="Pro residues" evidence="4">
    <location>
        <begin position="112"/>
        <end position="159"/>
    </location>
</feature>
<reference evidence="6 7" key="1">
    <citation type="submission" date="2024-10" db="EMBL/GenBank/DDBJ databases">
        <title>Updated reference genomes for cyclostephanoid diatoms.</title>
        <authorList>
            <person name="Roberts W.R."/>
            <person name="Alverson A.J."/>
        </authorList>
    </citation>
    <scope>NUCLEOTIDE SEQUENCE [LARGE SCALE GENOMIC DNA]</scope>
    <source>
        <strain evidence="6 7">AJA276-08</strain>
    </source>
</reference>
<dbReference type="GO" id="GO:0008270">
    <property type="term" value="F:zinc ion binding"/>
    <property type="evidence" value="ECO:0007669"/>
    <property type="project" value="UniProtKB-KW"/>
</dbReference>
<dbReference type="CDD" id="cd00201">
    <property type="entry name" value="WW"/>
    <property type="match status" value="1"/>
</dbReference>
<dbReference type="EMBL" id="JALLAZ020001632">
    <property type="protein sequence ID" value="KAL3770325.1"/>
    <property type="molecule type" value="Genomic_DNA"/>
</dbReference>
<dbReference type="Pfam" id="PF00397">
    <property type="entry name" value="WW"/>
    <property type="match status" value="1"/>
</dbReference>
<dbReference type="SUPFAM" id="SSF51045">
    <property type="entry name" value="WW domain"/>
    <property type="match status" value="1"/>
</dbReference>
<feature type="region of interest" description="Disordered" evidence="4">
    <location>
        <begin position="107"/>
        <end position="209"/>
    </location>
</feature>
<organism evidence="6 7">
    <name type="scientific">Stephanodiscus triporus</name>
    <dbReference type="NCBI Taxonomy" id="2934178"/>
    <lineage>
        <taxon>Eukaryota</taxon>
        <taxon>Sar</taxon>
        <taxon>Stramenopiles</taxon>
        <taxon>Ochrophyta</taxon>
        <taxon>Bacillariophyta</taxon>
        <taxon>Coscinodiscophyceae</taxon>
        <taxon>Thalassiosirophycidae</taxon>
        <taxon>Stephanodiscales</taxon>
        <taxon>Stephanodiscaceae</taxon>
        <taxon>Stephanodiscus</taxon>
    </lineage>
</organism>
<dbReference type="InterPro" id="IPR017340">
    <property type="entry name" value="U1_snRNP-C"/>
</dbReference>
<dbReference type="Pfam" id="PF06220">
    <property type="entry name" value="zf-U1"/>
    <property type="match status" value="1"/>
</dbReference>
<dbReference type="PANTHER" id="PTHR31148">
    <property type="entry name" value="U1 SMALL NUCLEAR RIBONUCLEOPROTEIN C"/>
    <property type="match status" value="1"/>
</dbReference>
<keyword evidence="1" id="KW-0479">Metal-binding</keyword>
<comment type="caution">
    <text evidence="6">The sequence shown here is derived from an EMBL/GenBank/DDBJ whole genome shotgun (WGS) entry which is preliminary data.</text>
</comment>
<feature type="compositionally biased region" description="Pro residues" evidence="4">
    <location>
        <begin position="167"/>
        <end position="209"/>
    </location>
</feature>
<dbReference type="AlphaFoldDB" id="A0ABD3NCA9"/>
<dbReference type="InterPro" id="IPR001202">
    <property type="entry name" value="WW_dom"/>
</dbReference>
<dbReference type="InterPro" id="IPR036236">
    <property type="entry name" value="Znf_C2H2_sf"/>
</dbReference>
<accession>A0ABD3NCA9</accession>
<keyword evidence="3" id="KW-0862">Zinc</keyword>
<evidence type="ECO:0000256" key="2">
    <source>
        <dbReference type="ARBA" id="ARBA00022771"/>
    </source>
</evidence>
<feature type="domain" description="WW" evidence="5">
    <location>
        <begin position="78"/>
        <end position="112"/>
    </location>
</feature>
<evidence type="ECO:0000259" key="5">
    <source>
        <dbReference type="PROSITE" id="PS50020"/>
    </source>
</evidence>
<evidence type="ECO:0000256" key="3">
    <source>
        <dbReference type="ARBA" id="ARBA00022833"/>
    </source>
</evidence>